<dbReference type="AlphaFoldDB" id="A0A9W6TDT9"/>
<accession>A0A9W6TDT9</accession>
<name>A0A9W6TDT9_9STRA</name>
<keyword evidence="1" id="KW-0732">Signal</keyword>
<feature type="chain" id="PRO_5040829952" evidence="1">
    <location>
        <begin position="25"/>
        <end position="166"/>
    </location>
</feature>
<dbReference type="Proteomes" id="UP001165083">
    <property type="component" value="Unassembled WGS sequence"/>
</dbReference>
<keyword evidence="3" id="KW-1185">Reference proteome</keyword>
<dbReference type="EMBL" id="BSXW01000070">
    <property type="protein sequence ID" value="GMF11237.1"/>
    <property type="molecule type" value="Genomic_DNA"/>
</dbReference>
<comment type="caution">
    <text evidence="2">The sequence shown here is derived from an EMBL/GenBank/DDBJ whole genome shotgun (WGS) entry which is preliminary data.</text>
</comment>
<gene>
    <name evidence="2" type="ORF">Plil01_000196400</name>
</gene>
<evidence type="ECO:0000313" key="3">
    <source>
        <dbReference type="Proteomes" id="UP001165083"/>
    </source>
</evidence>
<proteinExistence type="predicted"/>
<evidence type="ECO:0000313" key="2">
    <source>
        <dbReference type="EMBL" id="GMF11237.1"/>
    </source>
</evidence>
<reference evidence="2" key="1">
    <citation type="submission" date="2023-04" db="EMBL/GenBank/DDBJ databases">
        <title>Phytophthora lilii NBRC 32176.</title>
        <authorList>
            <person name="Ichikawa N."/>
            <person name="Sato H."/>
            <person name="Tonouchi N."/>
        </authorList>
    </citation>
    <scope>NUCLEOTIDE SEQUENCE</scope>
    <source>
        <strain evidence="2">NBRC 32176</strain>
    </source>
</reference>
<feature type="signal peptide" evidence="1">
    <location>
        <begin position="1"/>
        <end position="24"/>
    </location>
</feature>
<organism evidence="2 3">
    <name type="scientific">Phytophthora lilii</name>
    <dbReference type="NCBI Taxonomy" id="2077276"/>
    <lineage>
        <taxon>Eukaryota</taxon>
        <taxon>Sar</taxon>
        <taxon>Stramenopiles</taxon>
        <taxon>Oomycota</taxon>
        <taxon>Peronosporomycetes</taxon>
        <taxon>Peronosporales</taxon>
        <taxon>Peronosporaceae</taxon>
        <taxon>Phytophthora</taxon>
    </lineage>
</organism>
<protein>
    <submittedName>
        <fullName evidence="2">Unnamed protein product</fullName>
    </submittedName>
</protein>
<evidence type="ECO:0000256" key="1">
    <source>
        <dbReference type="SAM" id="SignalP"/>
    </source>
</evidence>
<sequence>MHYRYFLILLVATFATCFSYITSADDLKTGGLSSINHTHRDPHHCLRVNNLADTTEDEERALTLTSLKTALAKTVRVNAKLKQFGEKLSKVKPFKGKLIDFKKLKTLDGKSVDSNKLRAQLETKPDPVQVQALLQKDPDLRTSNISWERNLPSLLMQRSKALDPLH</sequence>